<dbReference type="EMBL" id="JASCXX010000039">
    <property type="protein sequence ID" value="MDI6451556.1"/>
    <property type="molecule type" value="Genomic_DNA"/>
</dbReference>
<dbReference type="PANTHER" id="PTHR44688:SF16">
    <property type="entry name" value="DNA-BINDING TRANSCRIPTIONAL ACTIVATOR DEVR_DOSR"/>
    <property type="match status" value="1"/>
</dbReference>
<dbReference type="InterPro" id="IPR016032">
    <property type="entry name" value="Sig_transdc_resp-reg_C-effctor"/>
</dbReference>
<evidence type="ECO:0000256" key="2">
    <source>
        <dbReference type="ARBA" id="ARBA00023125"/>
    </source>
</evidence>
<evidence type="ECO:0000259" key="5">
    <source>
        <dbReference type="PROSITE" id="PS50043"/>
    </source>
</evidence>
<proteinExistence type="predicted"/>
<keyword evidence="3" id="KW-0804">Transcription</keyword>
<keyword evidence="2" id="KW-0238">DNA-binding</keyword>
<dbReference type="Gene3D" id="1.10.10.10">
    <property type="entry name" value="Winged helix-like DNA-binding domain superfamily/Winged helix DNA-binding domain"/>
    <property type="match status" value="1"/>
</dbReference>
<dbReference type="PANTHER" id="PTHR44688">
    <property type="entry name" value="DNA-BINDING TRANSCRIPTIONAL ACTIVATOR DEVR_DOSR"/>
    <property type="match status" value="1"/>
</dbReference>
<dbReference type="SMART" id="SM00448">
    <property type="entry name" value="REC"/>
    <property type="match status" value="1"/>
</dbReference>
<gene>
    <name evidence="7" type="ORF">QJ522_21015</name>
</gene>
<dbReference type="InterPro" id="IPR036388">
    <property type="entry name" value="WH-like_DNA-bd_sf"/>
</dbReference>
<sequence>MRDREGAGRRQEADVMRSLTQVFYADGEKRCAGIVRAILGQLDVQVTPFRSAAECLDCLRSRPCQLLISNARRPGVEGLELLLGARRIRPSVPVIVLVDHGDIEAAVCMMKAGAADCLERPPETGSLVSAMEAALQELVRRDSLLKRPLSPVKQQVLDLVLQGCTNREIALRLHRSARTIEVHRSHILHGLEGAGIVDLVKKCARLGLLRDWPADPAARQIT</sequence>
<comment type="caution">
    <text evidence="4">Lacks conserved residue(s) required for the propagation of feature annotation.</text>
</comment>
<evidence type="ECO:0000259" key="6">
    <source>
        <dbReference type="PROSITE" id="PS50110"/>
    </source>
</evidence>
<dbReference type="InterPro" id="IPR011006">
    <property type="entry name" value="CheY-like_superfamily"/>
</dbReference>
<evidence type="ECO:0000313" key="8">
    <source>
        <dbReference type="Proteomes" id="UP001431776"/>
    </source>
</evidence>
<dbReference type="Pfam" id="PF00072">
    <property type="entry name" value="Response_reg"/>
    <property type="match status" value="1"/>
</dbReference>
<keyword evidence="1" id="KW-0805">Transcription regulation</keyword>
<dbReference type="GO" id="GO:0000160">
    <property type="term" value="P:phosphorelay signal transduction system"/>
    <property type="evidence" value="ECO:0007669"/>
    <property type="project" value="InterPro"/>
</dbReference>
<name>A0AAW6U628_9BACT</name>
<organism evidence="7 8">
    <name type="scientific">Anaerobaca lacustris</name>
    <dbReference type="NCBI Taxonomy" id="3044600"/>
    <lineage>
        <taxon>Bacteria</taxon>
        <taxon>Pseudomonadati</taxon>
        <taxon>Planctomycetota</taxon>
        <taxon>Phycisphaerae</taxon>
        <taxon>Sedimentisphaerales</taxon>
        <taxon>Anaerobacaceae</taxon>
        <taxon>Anaerobaca</taxon>
    </lineage>
</organism>
<dbReference type="SUPFAM" id="SSF52172">
    <property type="entry name" value="CheY-like"/>
    <property type="match status" value="1"/>
</dbReference>
<dbReference type="AlphaFoldDB" id="A0AAW6U628"/>
<dbReference type="RefSeq" id="WP_349246966.1">
    <property type="nucleotide sequence ID" value="NZ_JASCXX010000039.1"/>
</dbReference>
<dbReference type="InterPro" id="IPR000792">
    <property type="entry name" value="Tscrpt_reg_LuxR_C"/>
</dbReference>
<evidence type="ECO:0000256" key="3">
    <source>
        <dbReference type="ARBA" id="ARBA00023163"/>
    </source>
</evidence>
<evidence type="ECO:0000313" key="7">
    <source>
        <dbReference type="EMBL" id="MDI6451556.1"/>
    </source>
</evidence>
<dbReference type="SMART" id="SM00421">
    <property type="entry name" value="HTH_LUXR"/>
    <property type="match status" value="1"/>
</dbReference>
<accession>A0AAW6U628</accession>
<keyword evidence="8" id="KW-1185">Reference proteome</keyword>
<dbReference type="PROSITE" id="PS50110">
    <property type="entry name" value="RESPONSE_REGULATORY"/>
    <property type="match status" value="1"/>
</dbReference>
<dbReference type="Proteomes" id="UP001431776">
    <property type="component" value="Unassembled WGS sequence"/>
</dbReference>
<dbReference type="Gene3D" id="3.40.50.2300">
    <property type="match status" value="1"/>
</dbReference>
<evidence type="ECO:0000256" key="4">
    <source>
        <dbReference type="PROSITE-ProRule" id="PRU00169"/>
    </source>
</evidence>
<reference evidence="7" key="1">
    <citation type="submission" date="2023-05" db="EMBL/GenBank/DDBJ databases">
        <title>Anaerotaeda fermentans gen. nov., sp. nov., a novel anaerobic planctomycete of the new family within the order Sedimentisphaerales isolated from Taman Peninsula, Russia.</title>
        <authorList>
            <person name="Khomyakova M.A."/>
            <person name="Merkel A.Y."/>
            <person name="Slobodkin A.I."/>
        </authorList>
    </citation>
    <scope>NUCLEOTIDE SEQUENCE</scope>
    <source>
        <strain evidence="7">M17dextr</strain>
    </source>
</reference>
<evidence type="ECO:0000256" key="1">
    <source>
        <dbReference type="ARBA" id="ARBA00023015"/>
    </source>
</evidence>
<feature type="domain" description="HTH luxR-type" evidence="5">
    <location>
        <begin position="142"/>
        <end position="207"/>
    </location>
</feature>
<dbReference type="SUPFAM" id="SSF46894">
    <property type="entry name" value="C-terminal effector domain of the bipartite response regulators"/>
    <property type="match status" value="1"/>
</dbReference>
<dbReference type="PROSITE" id="PS50043">
    <property type="entry name" value="HTH_LUXR_2"/>
    <property type="match status" value="1"/>
</dbReference>
<dbReference type="PRINTS" id="PR00038">
    <property type="entry name" value="HTHLUXR"/>
</dbReference>
<dbReference type="GO" id="GO:0006355">
    <property type="term" value="P:regulation of DNA-templated transcription"/>
    <property type="evidence" value="ECO:0007669"/>
    <property type="project" value="InterPro"/>
</dbReference>
<dbReference type="GO" id="GO:0003677">
    <property type="term" value="F:DNA binding"/>
    <property type="evidence" value="ECO:0007669"/>
    <property type="project" value="UniProtKB-KW"/>
</dbReference>
<dbReference type="Pfam" id="PF00196">
    <property type="entry name" value="GerE"/>
    <property type="match status" value="1"/>
</dbReference>
<feature type="domain" description="Response regulatory" evidence="6">
    <location>
        <begin position="21"/>
        <end position="135"/>
    </location>
</feature>
<comment type="caution">
    <text evidence="7">The sequence shown here is derived from an EMBL/GenBank/DDBJ whole genome shotgun (WGS) entry which is preliminary data.</text>
</comment>
<dbReference type="InterPro" id="IPR001789">
    <property type="entry name" value="Sig_transdc_resp-reg_receiver"/>
</dbReference>
<protein>
    <submittedName>
        <fullName evidence="7">Response regulator</fullName>
    </submittedName>
</protein>